<evidence type="ECO:0000256" key="4">
    <source>
        <dbReference type="ARBA" id="ARBA00022475"/>
    </source>
</evidence>
<evidence type="ECO:0000256" key="13">
    <source>
        <dbReference type="RuleBase" id="RU362091"/>
    </source>
</evidence>
<keyword evidence="9" id="KW-0406">Ion transport</keyword>
<organism evidence="15 16">
    <name type="scientific">Endozoicomonas montiporae CL-33</name>
    <dbReference type="NCBI Taxonomy" id="570277"/>
    <lineage>
        <taxon>Bacteria</taxon>
        <taxon>Pseudomonadati</taxon>
        <taxon>Pseudomonadota</taxon>
        <taxon>Gammaproteobacteria</taxon>
        <taxon>Oceanospirillales</taxon>
        <taxon>Endozoicomonadaceae</taxon>
        <taxon>Endozoicomonas</taxon>
    </lineage>
</organism>
<evidence type="ECO:0000256" key="7">
    <source>
        <dbReference type="ARBA" id="ARBA00022989"/>
    </source>
</evidence>
<keyword evidence="11" id="KW-0739">Sodium transport</keyword>
<keyword evidence="10 14" id="KW-0472">Membrane</keyword>
<evidence type="ECO:0000256" key="9">
    <source>
        <dbReference type="ARBA" id="ARBA00023065"/>
    </source>
</evidence>
<feature type="transmembrane region" description="Helical" evidence="14">
    <location>
        <begin position="185"/>
        <end position="205"/>
    </location>
</feature>
<evidence type="ECO:0000256" key="14">
    <source>
        <dbReference type="SAM" id="Phobius"/>
    </source>
</evidence>
<dbReference type="PROSITE" id="PS50283">
    <property type="entry name" value="NA_SOLUT_SYMP_3"/>
    <property type="match status" value="1"/>
</dbReference>
<accession>A0A142BG92</accession>
<feature type="transmembrane region" description="Helical" evidence="14">
    <location>
        <begin position="380"/>
        <end position="402"/>
    </location>
</feature>
<feature type="transmembrane region" description="Helical" evidence="14">
    <location>
        <begin position="44"/>
        <end position="64"/>
    </location>
</feature>
<keyword evidence="4" id="KW-1003">Cell membrane</keyword>
<dbReference type="Gene3D" id="1.20.1730.10">
    <property type="entry name" value="Sodium/glucose cotransporter"/>
    <property type="match status" value="1"/>
</dbReference>
<evidence type="ECO:0000256" key="5">
    <source>
        <dbReference type="ARBA" id="ARBA00022692"/>
    </source>
</evidence>
<dbReference type="RefSeq" id="WP_034876138.1">
    <property type="nucleotide sequence ID" value="NZ_CP013251.1"/>
</dbReference>
<dbReference type="PANTHER" id="PTHR48086:SF3">
    <property type="entry name" value="SODIUM_PROLINE SYMPORTER"/>
    <property type="match status" value="1"/>
</dbReference>
<feature type="transmembrane region" description="Helical" evidence="14">
    <location>
        <begin position="263"/>
        <end position="287"/>
    </location>
</feature>
<keyword evidence="8" id="KW-0915">Sodium</keyword>
<keyword evidence="6" id="KW-0769">Symport</keyword>
<keyword evidence="5 14" id="KW-0812">Transmembrane</keyword>
<sequence>MGFGMELLFIIFISIAFLIYGVRHLKTVNQFSVFALDRNAFGSFAIYCTLLASGVGAGLLMGAAEKSYASGWFYTIACMGFTFQLILSGWLVPRIFKWRDCLSSGEILGKAFGGRDVRLIAGVLWLLFCMGIVSAQVVAMQRVSAMLLPADWHFAAAMLLSVTVILYSCLGGVRSVVITDIIQAVLLLSAMLAVVVWGVHLTGGWQPFYDHNIDNLHSLIDGNTSLLGMGLLFMVFFLGDALIPISIQRVTMSRSVSQARTAVYVTALIVSFVVLLSGALGTVAHLLDANQLPRDTFTILLERMPGWLSMVLLVGLLAAVMSSCDSYLNSAAVAFSNDVLAPLAAGISDQQLLKYGRLATLVIGVGAMIIACQADDILDLLVNSFEIWAPTLFPPMMFALFFHNNPRSFFYMPFVSGLLGVFLWKWYVHDEALAAGAMLCGMTASFLCYLALFMYRKRLCSQA</sequence>
<dbReference type="InterPro" id="IPR050277">
    <property type="entry name" value="Sodium:Solute_Symporter"/>
</dbReference>
<dbReference type="STRING" id="570277.EZMO1_3825"/>
<dbReference type="EMBL" id="CP013251">
    <property type="protein sequence ID" value="AMO57768.1"/>
    <property type="molecule type" value="Genomic_DNA"/>
</dbReference>
<feature type="transmembrane region" description="Helical" evidence="14">
    <location>
        <begin position="433"/>
        <end position="455"/>
    </location>
</feature>
<dbReference type="PANTHER" id="PTHR48086">
    <property type="entry name" value="SODIUM/PROLINE SYMPORTER-RELATED"/>
    <property type="match status" value="1"/>
</dbReference>
<reference evidence="15 16" key="1">
    <citation type="journal article" date="2016" name="Front. Microbiol.">
        <title>Genomic Insight into the Host-Endosymbiont Relationship of Endozoicomonas montiporae CL-33(T) with its Coral Host.</title>
        <authorList>
            <person name="Ding J.-Y."/>
            <person name="Shiu J.-H."/>
            <person name="Chen W.-M."/>
            <person name="Chiang Y.-R."/>
            <person name="Tang S.-L."/>
        </authorList>
    </citation>
    <scope>NUCLEOTIDE SEQUENCE [LARGE SCALE GENOMIC DNA]</scope>
    <source>
        <strain evidence="15 16">CL-33</strain>
    </source>
</reference>
<evidence type="ECO:0000256" key="6">
    <source>
        <dbReference type="ARBA" id="ARBA00022847"/>
    </source>
</evidence>
<feature type="transmembrane region" description="Helical" evidence="14">
    <location>
        <begin position="307"/>
        <end position="328"/>
    </location>
</feature>
<dbReference type="AlphaFoldDB" id="A0A142BG92"/>
<dbReference type="Pfam" id="PF00474">
    <property type="entry name" value="SSF"/>
    <property type="match status" value="1"/>
</dbReference>
<evidence type="ECO:0000256" key="11">
    <source>
        <dbReference type="ARBA" id="ARBA00023201"/>
    </source>
</evidence>
<keyword evidence="7 14" id="KW-1133">Transmembrane helix</keyword>
<dbReference type="CDD" id="cd10322">
    <property type="entry name" value="SLC5sbd"/>
    <property type="match status" value="1"/>
</dbReference>
<feature type="transmembrane region" description="Helical" evidence="14">
    <location>
        <begin position="70"/>
        <end position="96"/>
    </location>
</feature>
<evidence type="ECO:0000256" key="12">
    <source>
        <dbReference type="ARBA" id="ARBA00033708"/>
    </source>
</evidence>
<comment type="subcellular location">
    <subcellularLocation>
        <location evidence="1">Cell membrane</location>
        <topology evidence="1">Multi-pass membrane protein</topology>
    </subcellularLocation>
</comment>
<dbReference type="KEGG" id="emp:EZMO1_3825"/>
<dbReference type="GO" id="GO:0015293">
    <property type="term" value="F:symporter activity"/>
    <property type="evidence" value="ECO:0007669"/>
    <property type="project" value="UniProtKB-KW"/>
</dbReference>
<feature type="transmembrane region" description="Helical" evidence="14">
    <location>
        <begin position="152"/>
        <end position="173"/>
    </location>
</feature>
<comment type="similarity">
    <text evidence="2 13">Belongs to the sodium:solute symporter (SSF) (TC 2.A.21) family.</text>
</comment>
<dbReference type="GO" id="GO:0006814">
    <property type="term" value="P:sodium ion transport"/>
    <property type="evidence" value="ECO:0007669"/>
    <property type="project" value="UniProtKB-KW"/>
</dbReference>
<feature type="transmembrane region" description="Helical" evidence="14">
    <location>
        <begin position="117"/>
        <end position="140"/>
    </location>
</feature>
<name>A0A142BG92_9GAMM</name>
<dbReference type="Proteomes" id="UP000071065">
    <property type="component" value="Chromosome"/>
</dbReference>
<dbReference type="PATRIC" id="fig|570277.3.peg.4117"/>
<evidence type="ECO:0000313" key="16">
    <source>
        <dbReference type="Proteomes" id="UP000071065"/>
    </source>
</evidence>
<dbReference type="OrthoDB" id="9789704at2"/>
<dbReference type="InterPro" id="IPR001734">
    <property type="entry name" value="Na/solute_symporter"/>
</dbReference>
<feature type="transmembrane region" description="Helical" evidence="14">
    <location>
        <begin position="355"/>
        <end position="374"/>
    </location>
</feature>
<protein>
    <submittedName>
        <fullName evidence="15">Sodium/pantothenate symporter</fullName>
    </submittedName>
</protein>
<gene>
    <name evidence="15" type="primary">sc5A1</name>
    <name evidence="15" type="ORF">EZMO1_3825</name>
</gene>
<dbReference type="InterPro" id="IPR038377">
    <property type="entry name" value="Na/Glc_symporter_sf"/>
</dbReference>
<feature type="transmembrane region" description="Helical" evidence="14">
    <location>
        <begin position="409"/>
        <end position="427"/>
    </location>
</feature>
<evidence type="ECO:0000256" key="1">
    <source>
        <dbReference type="ARBA" id="ARBA00004651"/>
    </source>
</evidence>
<evidence type="ECO:0000256" key="3">
    <source>
        <dbReference type="ARBA" id="ARBA00022448"/>
    </source>
</evidence>
<dbReference type="GO" id="GO:0005886">
    <property type="term" value="C:plasma membrane"/>
    <property type="evidence" value="ECO:0007669"/>
    <property type="project" value="UniProtKB-SubCell"/>
</dbReference>
<evidence type="ECO:0000313" key="15">
    <source>
        <dbReference type="EMBL" id="AMO57768.1"/>
    </source>
</evidence>
<comment type="catalytic activity">
    <reaction evidence="12">
        <text>L-proline(in) + Na(+)(in) = L-proline(out) + Na(+)(out)</text>
        <dbReference type="Rhea" id="RHEA:28967"/>
        <dbReference type="ChEBI" id="CHEBI:29101"/>
        <dbReference type="ChEBI" id="CHEBI:60039"/>
    </reaction>
</comment>
<feature type="transmembrane region" description="Helical" evidence="14">
    <location>
        <begin position="6"/>
        <end position="23"/>
    </location>
</feature>
<keyword evidence="3" id="KW-0813">Transport</keyword>
<feature type="transmembrane region" description="Helical" evidence="14">
    <location>
        <begin position="225"/>
        <end position="243"/>
    </location>
</feature>
<proteinExistence type="inferred from homology"/>
<evidence type="ECO:0000256" key="8">
    <source>
        <dbReference type="ARBA" id="ARBA00023053"/>
    </source>
</evidence>
<evidence type="ECO:0000256" key="10">
    <source>
        <dbReference type="ARBA" id="ARBA00023136"/>
    </source>
</evidence>
<evidence type="ECO:0000256" key="2">
    <source>
        <dbReference type="ARBA" id="ARBA00006434"/>
    </source>
</evidence>